<proteinExistence type="predicted"/>
<name>A0ABR2NLU7_9ROSI</name>
<sequence>MSPFLALGSTSVEIVPLISAHSYKSVGCLNPIYDYYSKSVKIAPLISARSYKSVGCLNPNEKCHSKGGDAYALLWTDLQACIEIPPLNMHSLLQECRDSSIISSFNRRNEP</sequence>
<organism evidence="1 2">
    <name type="scientific">Hibiscus sabdariffa</name>
    <name type="common">roselle</name>
    <dbReference type="NCBI Taxonomy" id="183260"/>
    <lineage>
        <taxon>Eukaryota</taxon>
        <taxon>Viridiplantae</taxon>
        <taxon>Streptophyta</taxon>
        <taxon>Embryophyta</taxon>
        <taxon>Tracheophyta</taxon>
        <taxon>Spermatophyta</taxon>
        <taxon>Magnoliopsida</taxon>
        <taxon>eudicotyledons</taxon>
        <taxon>Gunneridae</taxon>
        <taxon>Pentapetalae</taxon>
        <taxon>rosids</taxon>
        <taxon>malvids</taxon>
        <taxon>Malvales</taxon>
        <taxon>Malvaceae</taxon>
        <taxon>Malvoideae</taxon>
        <taxon>Hibiscus</taxon>
    </lineage>
</organism>
<evidence type="ECO:0000313" key="1">
    <source>
        <dbReference type="EMBL" id="KAK8977041.1"/>
    </source>
</evidence>
<comment type="caution">
    <text evidence="1">The sequence shown here is derived from an EMBL/GenBank/DDBJ whole genome shotgun (WGS) entry which is preliminary data.</text>
</comment>
<keyword evidence="2" id="KW-1185">Reference proteome</keyword>
<protein>
    <submittedName>
        <fullName evidence="1">Uncharacterized protein</fullName>
    </submittedName>
</protein>
<evidence type="ECO:0000313" key="2">
    <source>
        <dbReference type="Proteomes" id="UP001396334"/>
    </source>
</evidence>
<dbReference type="EMBL" id="JBBPBN010000125">
    <property type="protein sequence ID" value="KAK8977041.1"/>
    <property type="molecule type" value="Genomic_DNA"/>
</dbReference>
<gene>
    <name evidence="1" type="ORF">V6N11_019710</name>
</gene>
<dbReference type="Proteomes" id="UP001396334">
    <property type="component" value="Unassembled WGS sequence"/>
</dbReference>
<reference evidence="1 2" key="1">
    <citation type="journal article" date="2024" name="G3 (Bethesda)">
        <title>Genome assembly of Hibiscus sabdariffa L. provides insights into metabolisms of medicinal natural products.</title>
        <authorList>
            <person name="Kim T."/>
        </authorList>
    </citation>
    <scope>NUCLEOTIDE SEQUENCE [LARGE SCALE GENOMIC DNA]</scope>
    <source>
        <strain evidence="1">TK-2024</strain>
        <tissue evidence="1">Old leaves</tissue>
    </source>
</reference>
<accession>A0ABR2NLU7</accession>